<feature type="region of interest" description="Disordered" evidence="1">
    <location>
        <begin position="605"/>
        <end position="743"/>
    </location>
</feature>
<dbReference type="EMBL" id="KZ110598">
    <property type="protein sequence ID" value="OSX61462.1"/>
    <property type="molecule type" value="Genomic_DNA"/>
</dbReference>
<reference evidence="2 3" key="1">
    <citation type="submission" date="2017-04" db="EMBL/GenBank/DDBJ databases">
        <title>Genome Sequence of the Model Brown-Rot Fungus Postia placenta SB12.</title>
        <authorList>
            <consortium name="DOE Joint Genome Institute"/>
            <person name="Gaskell J."/>
            <person name="Kersten P."/>
            <person name="Larrondo L.F."/>
            <person name="Canessa P."/>
            <person name="Martinez D."/>
            <person name="Hibbett D."/>
            <person name="Schmoll M."/>
            <person name="Kubicek C.P."/>
            <person name="Martinez A.T."/>
            <person name="Yadav J."/>
            <person name="Master E."/>
            <person name="Magnuson J.K."/>
            <person name="James T."/>
            <person name="Yaver D."/>
            <person name="Berka R."/>
            <person name="Labutti K."/>
            <person name="Lipzen A."/>
            <person name="Aerts A."/>
            <person name="Barry K."/>
            <person name="Henrissat B."/>
            <person name="Blanchette R."/>
            <person name="Grigoriev I."/>
            <person name="Cullen D."/>
        </authorList>
    </citation>
    <scope>NUCLEOTIDE SEQUENCE [LARGE SCALE GENOMIC DNA]</scope>
    <source>
        <strain evidence="2 3">MAD-698-R-SB12</strain>
    </source>
</reference>
<protein>
    <submittedName>
        <fullName evidence="2">Uncharacterized protein</fullName>
    </submittedName>
</protein>
<dbReference type="GeneID" id="36327670"/>
<name>A0A1X6MYZ7_9APHY</name>
<dbReference type="AlphaFoldDB" id="A0A1X6MYZ7"/>
<evidence type="ECO:0000313" key="2">
    <source>
        <dbReference type="EMBL" id="OSX61462.1"/>
    </source>
</evidence>
<proteinExistence type="predicted"/>
<feature type="compositionally biased region" description="Pro residues" evidence="1">
    <location>
        <begin position="718"/>
        <end position="727"/>
    </location>
</feature>
<dbReference type="STRING" id="670580.A0A1X6MYZ7"/>
<feature type="region of interest" description="Disordered" evidence="1">
    <location>
        <begin position="445"/>
        <end position="511"/>
    </location>
</feature>
<dbReference type="RefSeq" id="XP_024338256.1">
    <property type="nucleotide sequence ID" value="XM_024482721.1"/>
</dbReference>
<dbReference type="OrthoDB" id="3158970at2759"/>
<feature type="compositionally biased region" description="Low complexity" evidence="1">
    <location>
        <begin position="460"/>
        <end position="481"/>
    </location>
</feature>
<feature type="compositionally biased region" description="Polar residues" evidence="1">
    <location>
        <begin position="732"/>
        <end position="743"/>
    </location>
</feature>
<feature type="compositionally biased region" description="Acidic residues" evidence="1">
    <location>
        <begin position="610"/>
        <end position="628"/>
    </location>
</feature>
<sequence length="743" mass="81907">MPFTIVMSGDDDARKDIVYKGKSTKFWPHLPPEIIRLIATYHLLNLAAEGFCPGTWQVSTQWPGRLVYGLLRDVLEIEKLMSLYPTWYAALCRINSPSTSNGLVSAKWMVATPFLGTILVCKDHRRATYCGICLKETSQMDGEMEYAAGFAMGCVENEDDQMWPGIDTTCRTCRSEGLWRRAQLSPIDAEAVGGPSLVSDDWETRQAIETFVDLGEGTISDVLAVARDKYWYKKNTKLNDMLSQALAASRYVSRTEAGQAGYLSEDELSDEEEDDAELMSITEDAAGIREIAVSDYIRSRILDGHWVNPADLFYEHENCTVVLPAEHPCPWQPGAVFEGALDEGENAEDGEPIGHPRPKTTQPIPPPSELLSSMACQAFMKHMKDILMPAMRNIVERIEAECYADGKDPAVVAASMSLDDVVAALRDEAYWFTGVDWLERRANMREHERQREKDEDDSSSSRSGGSHLTSPVLSTTTLGTTPSPPPSGSSSGKDDESLSSPTAASAPAISVPVPRSPTLIHPIPYVPVKVSPLPLYSLDAFRYIWRNASAHLYECYCSICQRRILKAHAAAAQRAAAQQAQDFAPIAQDVVQLAVKIKIPEVPTEMLRAEEEEEEEEEEGESELDDVSVAETPAPPVTPRKRPSRELDADTPADAILTRDQRSGTPPKRRRQTGSYSPTPMAISPSPQRLRKRSSEELDDDGRSPIGGNGESKRMRPDAPPTTPSPDPQTQNAKSVTETDAGH</sequence>
<feature type="compositionally biased region" description="Low complexity" evidence="1">
    <location>
        <begin position="498"/>
        <end position="511"/>
    </location>
</feature>
<evidence type="ECO:0000313" key="3">
    <source>
        <dbReference type="Proteomes" id="UP000194127"/>
    </source>
</evidence>
<evidence type="ECO:0000256" key="1">
    <source>
        <dbReference type="SAM" id="MobiDB-lite"/>
    </source>
</evidence>
<gene>
    <name evidence="2" type="ORF">POSPLADRAFT_1074555</name>
</gene>
<feature type="region of interest" description="Disordered" evidence="1">
    <location>
        <begin position="345"/>
        <end position="365"/>
    </location>
</feature>
<dbReference type="Proteomes" id="UP000194127">
    <property type="component" value="Unassembled WGS sequence"/>
</dbReference>
<keyword evidence="3" id="KW-1185">Reference proteome</keyword>
<accession>A0A1X6MYZ7</accession>
<organism evidence="2 3">
    <name type="scientific">Postia placenta MAD-698-R-SB12</name>
    <dbReference type="NCBI Taxonomy" id="670580"/>
    <lineage>
        <taxon>Eukaryota</taxon>
        <taxon>Fungi</taxon>
        <taxon>Dikarya</taxon>
        <taxon>Basidiomycota</taxon>
        <taxon>Agaricomycotina</taxon>
        <taxon>Agaricomycetes</taxon>
        <taxon>Polyporales</taxon>
        <taxon>Adustoporiaceae</taxon>
        <taxon>Rhodonia</taxon>
    </lineage>
</organism>